<gene>
    <name evidence="2" type="ORF">SKAU_G00299440</name>
</gene>
<reference evidence="2" key="1">
    <citation type="journal article" date="2023" name="Science">
        <title>Genome structures resolve the early diversification of teleost fishes.</title>
        <authorList>
            <person name="Parey E."/>
            <person name="Louis A."/>
            <person name="Montfort J."/>
            <person name="Bouchez O."/>
            <person name="Roques C."/>
            <person name="Iampietro C."/>
            <person name="Lluch J."/>
            <person name="Castinel A."/>
            <person name="Donnadieu C."/>
            <person name="Desvignes T."/>
            <person name="Floi Bucao C."/>
            <person name="Jouanno E."/>
            <person name="Wen M."/>
            <person name="Mejri S."/>
            <person name="Dirks R."/>
            <person name="Jansen H."/>
            <person name="Henkel C."/>
            <person name="Chen W.J."/>
            <person name="Zahm M."/>
            <person name="Cabau C."/>
            <person name="Klopp C."/>
            <person name="Thompson A.W."/>
            <person name="Robinson-Rechavi M."/>
            <person name="Braasch I."/>
            <person name="Lecointre G."/>
            <person name="Bobe J."/>
            <person name="Postlethwait J.H."/>
            <person name="Berthelot C."/>
            <person name="Roest Crollius H."/>
            <person name="Guiguen Y."/>
        </authorList>
    </citation>
    <scope>NUCLEOTIDE SEQUENCE</scope>
    <source>
        <strain evidence="2">WJC10195</strain>
    </source>
</reference>
<proteinExistence type="predicted"/>
<name>A0A9Q1EVF8_SYNKA</name>
<dbReference type="EMBL" id="JAINUF010000012">
    <property type="protein sequence ID" value="KAJ8345751.1"/>
    <property type="molecule type" value="Genomic_DNA"/>
</dbReference>
<dbReference type="AlphaFoldDB" id="A0A9Q1EVF8"/>
<organism evidence="2 3">
    <name type="scientific">Synaphobranchus kaupii</name>
    <name type="common">Kaup's arrowtooth eel</name>
    <dbReference type="NCBI Taxonomy" id="118154"/>
    <lineage>
        <taxon>Eukaryota</taxon>
        <taxon>Metazoa</taxon>
        <taxon>Chordata</taxon>
        <taxon>Craniata</taxon>
        <taxon>Vertebrata</taxon>
        <taxon>Euteleostomi</taxon>
        <taxon>Actinopterygii</taxon>
        <taxon>Neopterygii</taxon>
        <taxon>Teleostei</taxon>
        <taxon>Anguilliformes</taxon>
        <taxon>Synaphobranchidae</taxon>
        <taxon>Synaphobranchus</taxon>
    </lineage>
</organism>
<evidence type="ECO:0000313" key="3">
    <source>
        <dbReference type="Proteomes" id="UP001152622"/>
    </source>
</evidence>
<feature type="region of interest" description="Disordered" evidence="1">
    <location>
        <begin position="31"/>
        <end position="60"/>
    </location>
</feature>
<keyword evidence="3" id="KW-1185">Reference proteome</keyword>
<accession>A0A9Q1EVF8</accession>
<sequence>MPENPQWHLKTYRASSEVLRWSHFQRCLSPRRPDSFSRTSNGNLVAEAQKERRRDSRLKRSQASAFRKLAVLKNAIEKPQLNVDWRALSTTCSFTGEQDFRNPLQEMPVDVCVDQKRASNPRKSCSSSNKRIYRTKISTCS</sequence>
<dbReference type="Proteomes" id="UP001152622">
    <property type="component" value="Chromosome 12"/>
</dbReference>
<evidence type="ECO:0000256" key="1">
    <source>
        <dbReference type="SAM" id="MobiDB-lite"/>
    </source>
</evidence>
<comment type="caution">
    <text evidence="2">The sequence shown here is derived from an EMBL/GenBank/DDBJ whole genome shotgun (WGS) entry which is preliminary data.</text>
</comment>
<evidence type="ECO:0000313" key="2">
    <source>
        <dbReference type="EMBL" id="KAJ8345751.1"/>
    </source>
</evidence>
<protein>
    <submittedName>
        <fullName evidence="2">Uncharacterized protein</fullName>
    </submittedName>
</protein>